<dbReference type="PANTHER" id="PTHR24114:SF2">
    <property type="entry name" value="F-BOX DOMAIN-CONTAINING PROTEIN-RELATED"/>
    <property type="match status" value="1"/>
</dbReference>
<feature type="compositionally biased region" description="Basic and acidic residues" evidence="1">
    <location>
        <begin position="586"/>
        <end position="605"/>
    </location>
</feature>
<name>A0A9N9XSX9_PHYSR</name>
<feature type="compositionally biased region" description="Low complexity" evidence="1">
    <location>
        <begin position="560"/>
        <end position="572"/>
    </location>
</feature>
<dbReference type="PANTHER" id="PTHR24114">
    <property type="entry name" value="LEUCINE RICH REPEAT FAMILY PROTEIN"/>
    <property type="match status" value="1"/>
</dbReference>
<sequence>MPYKIFPPPPPVVIKVRGPPKAPKLPLELKDILKEKRLDEYKKREAEALKAGEAIDPFEEEVEEEEDFSECQPEDLAVRKTASFKCLAQITISSSSFLRSVEYNFPQIEDPGLDEILFSQEPEVKRDDEGVDIYLEYCRIYSVVPLRRVLRSFITPIMNLKYYGLRKSHLRCLCEALKTNLYVEFLILEGNFLTPQMIEILVNSLNENKVITDVNLRQCQLGPAGITALMAGVAGAKFVTTLDLSCNGLGVDGGKKLRPIAKMVELQCLNLSNNNLTPECAPALERILLGCGTLINLNLAFNRLGSDEGFDVLFNGLAESDRLEILNLSDNGCCTDPAIFAVFTAYLQATVTLIELDFSRNRIPVEKFIRPLRKALIINKSLKILKIGDNPWLPVDALPLAQVIRLSKTLEVLDMDNIWFTKKIKPIQMKAKLMGRTLIIGGIYQNWEIKGPEWVWLIWMRIKAIFAAPKKPADRQDFGDLLEIAPKMPMKIGEFEQLMLKHKYAALVKDPDLIRHFYDIYTKDYKLQVEEMYADYFRIFPKPEVKTTSVLKFASRSSISSKKTKSSKLSISSKKRGGSKSSQLRISKEEKPAAETAAEDKHLEAIPEQTE</sequence>
<dbReference type="Pfam" id="PF13516">
    <property type="entry name" value="LRR_6"/>
    <property type="match status" value="2"/>
</dbReference>
<protein>
    <submittedName>
        <fullName evidence="2">Uncharacterized protein</fullName>
    </submittedName>
</protein>
<dbReference type="InterPro" id="IPR032675">
    <property type="entry name" value="LRR_dom_sf"/>
</dbReference>
<reference evidence="2" key="1">
    <citation type="submission" date="2022-01" db="EMBL/GenBank/DDBJ databases">
        <authorList>
            <person name="King R."/>
        </authorList>
    </citation>
    <scope>NUCLEOTIDE SEQUENCE</scope>
</reference>
<organism evidence="2 3">
    <name type="scientific">Phyllotreta striolata</name>
    <name type="common">Striped flea beetle</name>
    <name type="synonym">Crioceris striolata</name>
    <dbReference type="NCBI Taxonomy" id="444603"/>
    <lineage>
        <taxon>Eukaryota</taxon>
        <taxon>Metazoa</taxon>
        <taxon>Ecdysozoa</taxon>
        <taxon>Arthropoda</taxon>
        <taxon>Hexapoda</taxon>
        <taxon>Insecta</taxon>
        <taxon>Pterygota</taxon>
        <taxon>Neoptera</taxon>
        <taxon>Endopterygota</taxon>
        <taxon>Coleoptera</taxon>
        <taxon>Polyphaga</taxon>
        <taxon>Cucujiformia</taxon>
        <taxon>Chrysomeloidea</taxon>
        <taxon>Chrysomelidae</taxon>
        <taxon>Galerucinae</taxon>
        <taxon>Alticini</taxon>
        <taxon>Phyllotreta</taxon>
    </lineage>
</organism>
<evidence type="ECO:0000313" key="2">
    <source>
        <dbReference type="EMBL" id="CAG9860747.1"/>
    </source>
</evidence>
<dbReference type="AlphaFoldDB" id="A0A9N9XSX9"/>
<proteinExistence type="predicted"/>
<dbReference type="InterPro" id="IPR052394">
    <property type="entry name" value="LRR-containing"/>
</dbReference>
<dbReference type="EMBL" id="OU900096">
    <property type="protein sequence ID" value="CAG9860747.1"/>
    <property type="molecule type" value="Genomic_DNA"/>
</dbReference>
<evidence type="ECO:0000256" key="1">
    <source>
        <dbReference type="SAM" id="MobiDB-lite"/>
    </source>
</evidence>
<evidence type="ECO:0000313" key="3">
    <source>
        <dbReference type="Proteomes" id="UP001153712"/>
    </source>
</evidence>
<dbReference type="OrthoDB" id="8436363at2759"/>
<gene>
    <name evidence="2" type="ORF">PHYEVI_LOCUS7096</name>
</gene>
<dbReference type="SUPFAM" id="SSF52047">
    <property type="entry name" value="RNI-like"/>
    <property type="match status" value="1"/>
</dbReference>
<dbReference type="Gene3D" id="3.80.10.10">
    <property type="entry name" value="Ribonuclease Inhibitor"/>
    <property type="match status" value="1"/>
</dbReference>
<dbReference type="InterPro" id="IPR001611">
    <property type="entry name" value="Leu-rich_rpt"/>
</dbReference>
<dbReference type="Pfam" id="PF00560">
    <property type="entry name" value="LRR_1"/>
    <property type="match status" value="1"/>
</dbReference>
<accession>A0A9N9XSX9</accession>
<dbReference type="Proteomes" id="UP001153712">
    <property type="component" value="Chromosome 3"/>
</dbReference>
<feature type="region of interest" description="Disordered" evidence="1">
    <location>
        <begin position="560"/>
        <end position="611"/>
    </location>
</feature>
<keyword evidence="3" id="KW-1185">Reference proteome</keyword>